<evidence type="ECO:0000313" key="1">
    <source>
        <dbReference type="EMBL" id="KAL0961316.1"/>
    </source>
</evidence>
<gene>
    <name evidence="1" type="ORF">HGRIS_006274</name>
</gene>
<protein>
    <submittedName>
        <fullName evidence="1">Uncharacterized protein</fullName>
    </submittedName>
</protein>
<name>A0ABR3K288_9AGAR</name>
<evidence type="ECO:0000313" key="2">
    <source>
        <dbReference type="Proteomes" id="UP001556367"/>
    </source>
</evidence>
<comment type="caution">
    <text evidence="1">The sequence shown here is derived from an EMBL/GenBank/DDBJ whole genome shotgun (WGS) entry which is preliminary data.</text>
</comment>
<dbReference type="EMBL" id="JASNQZ010000001">
    <property type="protein sequence ID" value="KAL0961316.1"/>
    <property type="molecule type" value="Genomic_DNA"/>
</dbReference>
<dbReference type="Proteomes" id="UP001556367">
    <property type="component" value="Unassembled WGS sequence"/>
</dbReference>
<keyword evidence="2" id="KW-1185">Reference proteome</keyword>
<organism evidence="1 2">
    <name type="scientific">Hohenbuehelia grisea</name>
    <dbReference type="NCBI Taxonomy" id="104357"/>
    <lineage>
        <taxon>Eukaryota</taxon>
        <taxon>Fungi</taxon>
        <taxon>Dikarya</taxon>
        <taxon>Basidiomycota</taxon>
        <taxon>Agaricomycotina</taxon>
        <taxon>Agaricomycetes</taxon>
        <taxon>Agaricomycetidae</taxon>
        <taxon>Agaricales</taxon>
        <taxon>Pleurotineae</taxon>
        <taxon>Pleurotaceae</taxon>
        <taxon>Hohenbuehelia</taxon>
    </lineage>
</organism>
<sequence>MQFVQREYSLVTPIVLTQSIDNTIYFPRGTSPIDSMFHRTSQTCVAFHTATKASFTQVISVLLIPLSRIWGYVAWLPPHLMARFCSEGKPPGIIVAHQENS</sequence>
<accession>A0ABR3K288</accession>
<proteinExistence type="predicted"/>
<reference evidence="2" key="1">
    <citation type="submission" date="2024-06" db="EMBL/GenBank/DDBJ databases">
        <title>Multi-omics analyses provide insights into the biosynthesis of the anticancer antibiotic pleurotin in Hohenbuehelia grisea.</title>
        <authorList>
            <person name="Weaver J.A."/>
            <person name="Alberti F."/>
        </authorList>
    </citation>
    <scope>NUCLEOTIDE SEQUENCE [LARGE SCALE GENOMIC DNA]</scope>
    <source>
        <strain evidence="2">T-177</strain>
    </source>
</reference>